<comment type="similarity">
    <text evidence="7">Belongs to the TonB-dependent receptor family.</text>
</comment>
<dbReference type="PROSITE" id="PS52016">
    <property type="entry name" value="TONB_DEPENDENT_REC_3"/>
    <property type="match status" value="1"/>
</dbReference>
<dbReference type="NCBIfam" id="TIGR04057">
    <property type="entry name" value="SusC_RagA_signa"/>
    <property type="match status" value="1"/>
</dbReference>
<evidence type="ECO:0000256" key="3">
    <source>
        <dbReference type="ARBA" id="ARBA00022452"/>
    </source>
</evidence>
<keyword evidence="5 7" id="KW-0472">Membrane</keyword>
<name>A0ABV0BVK8_9SPHI</name>
<evidence type="ECO:0000256" key="1">
    <source>
        <dbReference type="ARBA" id="ARBA00004571"/>
    </source>
</evidence>
<keyword evidence="3 7" id="KW-1134">Transmembrane beta strand</keyword>
<dbReference type="Proteomes" id="UP001409291">
    <property type="component" value="Unassembled WGS sequence"/>
</dbReference>
<dbReference type="SUPFAM" id="SSF49464">
    <property type="entry name" value="Carboxypeptidase regulatory domain-like"/>
    <property type="match status" value="1"/>
</dbReference>
<evidence type="ECO:0000256" key="4">
    <source>
        <dbReference type="ARBA" id="ARBA00022692"/>
    </source>
</evidence>
<dbReference type="InterPro" id="IPR008969">
    <property type="entry name" value="CarboxyPept-like_regulatory"/>
</dbReference>
<dbReference type="RefSeq" id="WP_346581645.1">
    <property type="nucleotide sequence ID" value="NZ_JBDJNQ010000007.1"/>
</dbReference>
<dbReference type="InterPro" id="IPR012910">
    <property type="entry name" value="Plug_dom"/>
</dbReference>
<dbReference type="Pfam" id="PF13715">
    <property type="entry name" value="CarbopepD_reg_2"/>
    <property type="match status" value="1"/>
</dbReference>
<evidence type="ECO:0000256" key="6">
    <source>
        <dbReference type="ARBA" id="ARBA00023237"/>
    </source>
</evidence>
<keyword evidence="10" id="KW-1185">Reference proteome</keyword>
<keyword evidence="2 7" id="KW-0813">Transport</keyword>
<dbReference type="Gene3D" id="2.170.130.10">
    <property type="entry name" value="TonB-dependent receptor, plug domain"/>
    <property type="match status" value="1"/>
</dbReference>
<reference evidence="9 10" key="1">
    <citation type="submission" date="2024-04" db="EMBL/GenBank/DDBJ databases">
        <title>WGS of bacteria from Torrens River.</title>
        <authorList>
            <person name="Wyrsch E.R."/>
            <person name="Drigo B."/>
        </authorList>
    </citation>
    <scope>NUCLEOTIDE SEQUENCE [LARGE SCALE GENOMIC DNA]</scope>
    <source>
        <strain evidence="9 10">TWI391</strain>
    </source>
</reference>
<evidence type="ECO:0000256" key="2">
    <source>
        <dbReference type="ARBA" id="ARBA00022448"/>
    </source>
</evidence>
<keyword evidence="4 7" id="KW-0812">Transmembrane</keyword>
<dbReference type="Gene3D" id="2.40.170.20">
    <property type="entry name" value="TonB-dependent receptor, beta-barrel domain"/>
    <property type="match status" value="1"/>
</dbReference>
<evidence type="ECO:0000259" key="8">
    <source>
        <dbReference type="Pfam" id="PF07715"/>
    </source>
</evidence>
<dbReference type="InterPro" id="IPR023997">
    <property type="entry name" value="TonB-dep_OMP_SusC/RagA_CS"/>
</dbReference>
<proteinExistence type="inferred from homology"/>
<evidence type="ECO:0000313" key="10">
    <source>
        <dbReference type="Proteomes" id="UP001409291"/>
    </source>
</evidence>
<protein>
    <submittedName>
        <fullName evidence="9">TonB-dependent receptor</fullName>
    </submittedName>
</protein>
<accession>A0ABV0BVK8</accession>
<dbReference type="InterPro" id="IPR023996">
    <property type="entry name" value="TonB-dep_OMP_SusC/RagA"/>
</dbReference>
<dbReference type="InterPro" id="IPR036942">
    <property type="entry name" value="Beta-barrel_TonB_sf"/>
</dbReference>
<dbReference type="InterPro" id="IPR037066">
    <property type="entry name" value="Plug_dom_sf"/>
</dbReference>
<evidence type="ECO:0000256" key="5">
    <source>
        <dbReference type="ARBA" id="ARBA00023136"/>
    </source>
</evidence>
<comment type="subcellular location">
    <subcellularLocation>
        <location evidence="1 7">Cell outer membrane</location>
        <topology evidence="1 7">Multi-pass membrane protein</topology>
    </subcellularLocation>
</comment>
<sequence>MFKFNLCPSKSNFELIINIPKFFNSSSMKNNVSIMASVALLSCLTHTVSAQNRTITGKVTNELGIPLVASITLSGGSKIGTSSNEQGDFSLSLPQNTSYLTVSSLGYETKTVAITGNSVNIQLKANADFNLDEVVVVGYGTQRKGDLTAPISTVNMQDMAKRTVSNSMDALQGAVAGVQIVSSGAPGSTPSVRVRGVGSFNNESPLYVVDGMFMDNIDFLNPNDIADISILKDASGAAIYGVRAANGVILVTTKKGSINMKSRVTYNGFAGFQTPTNILKMANAQQYANYANATGNGAFVKKSVEKYGGTEANPAMDTDWFDELLRSKALITNHNLDIMGGSEKITYAFGLNYVKQEGIMDAKNNNQKFNMRMQADAKVTDWLKVGFMAHLNNFKSYHPNNAAFRQAYFASPLYPVYDPSIELSKPEKFGSSTAIGMQSGFWYNNPIATAFYNNNQTKGFQILPSFYVEAELWKDKITFKSQLSQRYQSTHNIGYNPIYYIDNDQRNDRSFLRSAQARNNNYILDNLLTYKDEAGKHHWSVLLGQSTREERWRETWVQANDVPESEEFWYVGVGAQGIGSATGYGENGSRNAGISYFTRGTYDYDNKYLLTATFRADGSSKYQTKWGYFPSVGLGWVLTREKFMENQKLFNQLKLRGSWGKLGNDGIQPNAGYATVYSGNNFSGIFGSEGTTNGTRIPGYRVGRFFSQVRWEVVEEWDGGIDFALLNNRLSGTLDYYHRTTHDLAFSRPIPFSWDRVYGNWGSVANSGWELSLQWKDKVGALGYSIGGNVTTLKNTVKNLGGLENIMNGYPEWSAEFPARIQINEPINFYYGYEVAGVYQNQAQIDADPIAKAYNEQNPNAPILPGYLQYKDQNNNGELDENDRINLGNYLPKITYGFNLAFDYKKFDLSVAFQGVSGNKIHNLNRAMRRKYNQMNVDAAFVDKLWTGEGTSNTHPSAAGSVASWNLQASSFFVESGAYLRVQNIQLGYSFDFPKMPTRIFVTADRPFMFTKYNGFTPEVSGMGFDANVYPIASTYSLGVKVSF</sequence>
<dbReference type="NCBIfam" id="TIGR04056">
    <property type="entry name" value="OMP_RagA_SusC"/>
    <property type="match status" value="1"/>
</dbReference>
<evidence type="ECO:0000313" key="9">
    <source>
        <dbReference type="EMBL" id="MEN5378731.1"/>
    </source>
</evidence>
<dbReference type="EMBL" id="JBDJNQ010000007">
    <property type="protein sequence ID" value="MEN5378731.1"/>
    <property type="molecule type" value="Genomic_DNA"/>
</dbReference>
<feature type="domain" description="TonB-dependent receptor plug" evidence="8">
    <location>
        <begin position="145"/>
        <end position="248"/>
    </location>
</feature>
<keyword evidence="6 7" id="KW-0998">Cell outer membrane</keyword>
<keyword evidence="9" id="KW-0675">Receptor</keyword>
<dbReference type="InterPro" id="IPR039426">
    <property type="entry name" value="TonB-dep_rcpt-like"/>
</dbReference>
<organism evidence="9 10">
    <name type="scientific">Sphingobacterium kitahiroshimense</name>
    <dbReference type="NCBI Taxonomy" id="470446"/>
    <lineage>
        <taxon>Bacteria</taxon>
        <taxon>Pseudomonadati</taxon>
        <taxon>Bacteroidota</taxon>
        <taxon>Sphingobacteriia</taxon>
        <taxon>Sphingobacteriales</taxon>
        <taxon>Sphingobacteriaceae</taxon>
        <taxon>Sphingobacterium</taxon>
    </lineage>
</organism>
<comment type="caution">
    <text evidence="9">The sequence shown here is derived from an EMBL/GenBank/DDBJ whole genome shotgun (WGS) entry which is preliminary data.</text>
</comment>
<dbReference type="Gene3D" id="2.60.40.1120">
    <property type="entry name" value="Carboxypeptidase-like, regulatory domain"/>
    <property type="match status" value="1"/>
</dbReference>
<dbReference type="Pfam" id="PF07715">
    <property type="entry name" value="Plug"/>
    <property type="match status" value="1"/>
</dbReference>
<dbReference type="SUPFAM" id="SSF56935">
    <property type="entry name" value="Porins"/>
    <property type="match status" value="1"/>
</dbReference>
<evidence type="ECO:0000256" key="7">
    <source>
        <dbReference type="PROSITE-ProRule" id="PRU01360"/>
    </source>
</evidence>
<gene>
    <name evidence="9" type="ORF">ABE541_15820</name>
</gene>